<feature type="transmembrane region" description="Helical" evidence="1">
    <location>
        <begin position="251"/>
        <end position="272"/>
    </location>
</feature>
<protein>
    <submittedName>
        <fullName evidence="2">Carboxylic ester hydrolase</fullName>
    </submittedName>
</protein>
<keyword evidence="1" id="KW-0472">Membrane</keyword>
<accession>A0A8H7D8J0</accession>
<proteinExistence type="predicted"/>
<evidence type="ECO:0000313" key="2">
    <source>
        <dbReference type="EMBL" id="KAF7362711.1"/>
    </source>
</evidence>
<gene>
    <name evidence="2" type="ORF">MVEN_00620400</name>
</gene>
<dbReference type="OrthoDB" id="3357408at2759"/>
<name>A0A8H7D8J0_9AGAR</name>
<keyword evidence="1" id="KW-1133">Transmembrane helix</keyword>
<dbReference type="GO" id="GO:0016787">
    <property type="term" value="F:hydrolase activity"/>
    <property type="evidence" value="ECO:0007669"/>
    <property type="project" value="UniProtKB-KW"/>
</dbReference>
<evidence type="ECO:0000313" key="3">
    <source>
        <dbReference type="Proteomes" id="UP000620124"/>
    </source>
</evidence>
<feature type="transmembrane region" description="Helical" evidence="1">
    <location>
        <begin position="132"/>
        <end position="154"/>
    </location>
</feature>
<evidence type="ECO:0000256" key="1">
    <source>
        <dbReference type="SAM" id="Phobius"/>
    </source>
</evidence>
<feature type="transmembrane region" description="Helical" evidence="1">
    <location>
        <begin position="227"/>
        <end position="245"/>
    </location>
</feature>
<keyword evidence="2" id="KW-0378">Hydrolase</keyword>
<keyword evidence="1" id="KW-0812">Transmembrane</keyword>
<comment type="caution">
    <text evidence="2">The sequence shown here is derived from an EMBL/GenBank/DDBJ whole genome shotgun (WGS) entry which is preliminary data.</text>
</comment>
<dbReference type="Proteomes" id="UP000620124">
    <property type="component" value="Unassembled WGS sequence"/>
</dbReference>
<organism evidence="2 3">
    <name type="scientific">Mycena venus</name>
    <dbReference type="NCBI Taxonomy" id="2733690"/>
    <lineage>
        <taxon>Eukaryota</taxon>
        <taxon>Fungi</taxon>
        <taxon>Dikarya</taxon>
        <taxon>Basidiomycota</taxon>
        <taxon>Agaricomycotina</taxon>
        <taxon>Agaricomycetes</taxon>
        <taxon>Agaricomycetidae</taxon>
        <taxon>Agaricales</taxon>
        <taxon>Marasmiineae</taxon>
        <taxon>Mycenaceae</taxon>
        <taxon>Mycena</taxon>
    </lineage>
</organism>
<keyword evidence="3" id="KW-1185">Reference proteome</keyword>
<feature type="transmembrane region" description="Helical" evidence="1">
    <location>
        <begin position="174"/>
        <end position="194"/>
    </location>
</feature>
<feature type="transmembrane region" description="Helical" evidence="1">
    <location>
        <begin position="12"/>
        <end position="31"/>
    </location>
</feature>
<feature type="transmembrane region" description="Helical" evidence="1">
    <location>
        <begin position="100"/>
        <end position="120"/>
    </location>
</feature>
<dbReference type="AlphaFoldDB" id="A0A8H7D8J0"/>
<feature type="transmembrane region" description="Helical" evidence="1">
    <location>
        <begin position="51"/>
        <end position="80"/>
    </location>
</feature>
<dbReference type="EMBL" id="JACAZI010000004">
    <property type="protein sequence ID" value="KAF7362711.1"/>
    <property type="molecule type" value="Genomic_DNA"/>
</dbReference>
<sequence>MTSLSLPAAELIAQTLGCIVYGIYLVTLGIAGRLLLTTESGKLKRRSEMNWIILVVSIVLFVNGTLNLVVATITVVQAFVVHTDPSGVELFFRHGSGWQTVVKSFNVPFQSLVGDGILIYRCWFLWNKSWTIIALPLLIWLANMACFIRLLYLITQASQGLIISSTIQPWGRAYWSMTICISITATSLIVGRIWMVERQNRKFRASGLDTVSTHQPRSTLSHAMRNIIESGMIYTVVSIFTLVTYTMQSTWHYPVSGLEMHSVGITFNLILIRRSHPSRSPQDGASAVSVPLQFTQTQADDGNPATVAGNRDGNFRFSHLNKYTTDFAHAEAP</sequence>
<reference evidence="2" key="1">
    <citation type="submission" date="2020-05" db="EMBL/GenBank/DDBJ databases">
        <title>Mycena genomes resolve the evolution of fungal bioluminescence.</title>
        <authorList>
            <person name="Tsai I.J."/>
        </authorList>
    </citation>
    <scope>NUCLEOTIDE SEQUENCE</scope>
    <source>
        <strain evidence="2">CCC161011</strain>
    </source>
</reference>